<dbReference type="InParanoid" id="A0A6I9RGS0"/>
<accession>A0A6I9RGS0</accession>
<protein>
    <submittedName>
        <fullName evidence="3">Uncharacterized protein LOC105048415</fullName>
    </submittedName>
</protein>
<proteinExistence type="predicted"/>
<dbReference type="FunCoup" id="A0A6I9RGS0">
    <property type="interactions" value="530"/>
</dbReference>
<name>A0A6I9RGS0_ELAGV</name>
<dbReference type="RefSeq" id="XP_010926016.1">
    <property type="nucleotide sequence ID" value="XM_010927714.3"/>
</dbReference>
<organism evidence="2 3">
    <name type="scientific">Elaeis guineensis var. tenera</name>
    <name type="common">Oil palm</name>
    <dbReference type="NCBI Taxonomy" id="51953"/>
    <lineage>
        <taxon>Eukaryota</taxon>
        <taxon>Viridiplantae</taxon>
        <taxon>Streptophyta</taxon>
        <taxon>Embryophyta</taxon>
        <taxon>Tracheophyta</taxon>
        <taxon>Spermatophyta</taxon>
        <taxon>Magnoliopsida</taxon>
        <taxon>Liliopsida</taxon>
        <taxon>Arecaceae</taxon>
        <taxon>Arecoideae</taxon>
        <taxon>Cocoseae</taxon>
        <taxon>Elaeidinae</taxon>
        <taxon>Elaeis</taxon>
    </lineage>
</organism>
<dbReference type="InterPro" id="IPR008480">
    <property type="entry name" value="DUF761_pln"/>
</dbReference>
<evidence type="ECO:0000313" key="2">
    <source>
        <dbReference type="Proteomes" id="UP000504607"/>
    </source>
</evidence>
<reference evidence="3" key="1">
    <citation type="submission" date="2025-08" db="UniProtKB">
        <authorList>
            <consortium name="RefSeq"/>
        </authorList>
    </citation>
    <scope>IDENTIFICATION</scope>
</reference>
<dbReference type="OrthoDB" id="1936669at2759"/>
<evidence type="ECO:0000256" key="1">
    <source>
        <dbReference type="SAM" id="MobiDB-lite"/>
    </source>
</evidence>
<keyword evidence="2" id="KW-1185">Reference proteome</keyword>
<feature type="region of interest" description="Disordered" evidence="1">
    <location>
        <begin position="112"/>
        <end position="135"/>
    </location>
</feature>
<dbReference type="Proteomes" id="UP000504607">
    <property type="component" value="Chromosome 7"/>
</dbReference>
<feature type="compositionally biased region" description="Acidic residues" evidence="1">
    <location>
        <begin position="123"/>
        <end position="132"/>
    </location>
</feature>
<evidence type="ECO:0000313" key="3">
    <source>
        <dbReference type="RefSeq" id="XP_010926016.1"/>
    </source>
</evidence>
<dbReference type="AlphaFoldDB" id="A0A6I9RGS0"/>
<sequence>MVRKGNPILGRAWDLIALSISPMARMKKPLSRKLLLFKRSKRFKLLKHYNYAFIGEYEYSPSSTPLFRHPRSPLKKKSCFLSLLCGGDGTDTIGEGGIGDAWEILPACVDGSDSKREPSELSESGEEDDSSSVDEKAEKFIERFYQEMRIQREESMMQYMEMLSRSS</sequence>
<dbReference type="PANTHER" id="PTHR33265">
    <property type="entry name" value="AVR9/CF-9 RAPIDLY ELICITED PROTEIN-RELATED"/>
    <property type="match status" value="1"/>
</dbReference>
<dbReference type="PANTHER" id="PTHR33265:SF10">
    <property type="entry name" value="OS01G0133200 PROTEIN"/>
    <property type="match status" value="1"/>
</dbReference>
<dbReference type="Pfam" id="PF05553">
    <property type="entry name" value="DUF761"/>
    <property type="match status" value="1"/>
</dbReference>
<gene>
    <name evidence="3" type="primary">LOC105048415</name>
</gene>